<sequence>MDFDDSKGDSPLTEFEEDSEDEQIRVKRRERKPSEAIENVASSSLQTIKQDPDEHSISDIDEAGESKITEDGDLLSGREFKVRTFKFLGRGEKKFMLATEAARPLGYRDSYLFYQKNKSLKKIAEKDFLITTGIIPQSYRSRQIAVVTARSVFRAFGGKMIKDGRRVIDDYWEKEAITEGFTASDIADADLPQLPPATFAIPQDERTPRPKKNLRDPALVPHREAHQSVSLDGMFAHAKSVRELNSVYASQRRERKQMYHEYFMPAAIAQRAADLQAQDQ</sequence>
<accession>A0A1U7LT39</accession>
<dbReference type="STRING" id="1198029.A0A1U7LT39"/>
<keyword evidence="5" id="KW-1185">Reference proteome</keyword>
<dbReference type="GO" id="GO:0016586">
    <property type="term" value="C:RSC-type complex"/>
    <property type="evidence" value="ECO:0007669"/>
    <property type="project" value="TreeGrafter"/>
</dbReference>
<evidence type="ECO:0000256" key="3">
    <source>
        <dbReference type="SAM" id="MobiDB-lite"/>
    </source>
</evidence>
<dbReference type="Proteomes" id="UP000186594">
    <property type="component" value="Unassembled WGS sequence"/>
</dbReference>
<feature type="region of interest" description="Disordered" evidence="3">
    <location>
        <begin position="197"/>
        <end position="216"/>
    </location>
</feature>
<dbReference type="OrthoDB" id="5598844at2759"/>
<keyword evidence="2" id="KW-0804">Transcription</keyword>
<keyword evidence="1" id="KW-0805">Transcription regulation</keyword>
<organism evidence="4 5">
    <name type="scientific">Neolecta irregularis (strain DAH-3)</name>
    <dbReference type="NCBI Taxonomy" id="1198029"/>
    <lineage>
        <taxon>Eukaryota</taxon>
        <taxon>Fungi</taxon>
        <taxon>Dikarya</taxon>
        <taxon>Ascomycota</taxon>
        <taxon>Taphrinomycotina</taxon>
        <taxon>Neolectales</taxon>
        <taxon>Neolectaceae</taxon>
        <taxon>Neolecta</taxon>
    </lineage>
</organism>
<dbReference type="PANTHER" id="PTHR22597:SF3">
    <property type="entry name" value="CHROMATIN STRUCTURE-REMODELING COMPLEX SUBUNIT RSC7"/>
    <property type="match status" value="1"/>
</dbReference>
<gene>
    <name evidence="4" type="ORF">NEOLI_000549</name>
</gene>
<evidence type="ECO:0000256" key="2">
    <source>
        <dbReference type="ARBA" id="ARBA00023163"/>
    </source>
</evidence>
<dbReference type="OMA" id="TNDATHK"/>
<evidence type="ECO:0000313" key="5">
    <source>
        <dbReference type="Proteomes" id="UP000186594"/>
    </source>
</evidence>
<comment type="caution">
    <text evidence="4">The sequence shown here is derived from an EMBL/GenBank/DDBJ whole genome shotgun (WGS) entry which is preliminary data.</text>
</comment>
<dbReference type="GO" id="GO:0031490">
    <property type="term" value="F:chromatin DNA binding"/>
    <property type="evidence" value="ECO:0007669"/>
    <property type="project" value="TreeGrafter"/>
</dbReference>
<feature type="region of interest" description="Disordered" evidence="3">
    <location>
        <begin position="1"/>
        <end position="63"/>
    </location>
</feature>
<reference evidence="4 5" key="1">
    <citation type="submission" date="2016-04" db="EMBL/GenBank/DDBJ databases">
        <title>Evolutionary innovation and constraint leading to complex multicellularity in the Ascomycota.</title>
        <authorList>
            <person name="Cisse O."/>
            <person name="Nguyen A."/>
            <person name="Hewitt D.A."/>
            <person name="Jedd G."/>
            <person name="Stajich J.E."/>
        </authorList>
    </citation>
    <scope>NUCLEOTIDE SEQUENCE [LARGE SCALE GENOMIC DNA]</scope>
    <source>
        <strain evidence="4 5">DAH-3</strain>
    </source>
</reference>
<dbReference type="InterPro" id="IPR013933">
    <property type="entry name" value="CRC_Rsc7/Swp82"/>
</dbReference>
<feature type="compositionally biased region" description="Basic and acidic residues" evidence="3">
    <location>
        <begin position="50"/>
        <end position="63"/>
    </location>
</feature>
<evidence type="ECO:0000313" key="4">
    <source>
        <dbReference type="EMBL" id="OLL25827.1"/>
    </source>
</evidence>
<proteinExistence type="predicted"/>
<dbReference type="PANTHER" id="PTHR22597">
    <property type="entry name" value="POLYCOMB GROUP PROTEIN"/>
    <property type="match status" value="1"/>
</dbReference>
<protein>
    <submittedName>
        <fullName evidence="4">Chromatin structure-remodeling complex subunit rsc7</fullName>
    </submittedName>
</protein>
<evidence type="ECO:0000256" key="1">
    <source>
        <dbReference type="ARBA" id="ARBA00023015"/>
    </source>
</evidence>
<dbReference type="EMBL" id="LXFE01000309">
    <property type="protein sequence ID" value="OLL25827.1"/>
    <property type="molecule type" value="Genomic_DNA"/>
</dbReference>
<dbReference type="AlphaFoldDB" id="A0A1U7LT39"/>
<dbReference type="Pfam" id="PF08624">
    <property type="entry name" value="CRC_subunit"/>
    <property type="match status" value="1"/>
</dbReference>
<name>A0A1U7LT39_NEOID</name>
<feature type="compositionally biased region" description="Polar residues" evidence="3">
    <location>
        <begin position="40"/>
        <end position="49"/>
    </location>
</feature>